<gene>
    <name evidence="3" type="ORF">AAHA92_08130</name>
</gene>
<dbReference type="AlphaFoldDB" id="A0ABD1HNG4"/>
<feature type="domain" description="F-box" evidence="2">
    <location>
        <begin position="7"/>
        <end position="41"/>
    </location>
</feature>
<reference evidence="3 4" key="1">
    <citation type="submission" date="2024-06" db="EMBL/GenBank/DDBJ databases">
        <title>A chromosome level genome sequence of Diviner's sage (Salvia divinorum).</title>
        <authorList>
            <person name="Ford S.A."/>
            <person name="Ro D.-K."/>
            <person name="Ness R.W."/>
            <person name="Phillips M.A."/>
        </authorList>
    </citation>
    <scope>NUCLEOTIDE SEQUENCE [LARGE SCALE GENOMIC DNA]</scope>
    <source>
        <strain evidence="3">SAF-2024a</strain>
        <tissue evidence="3">Leaf</tissue>
    </source>
</reference>
<feature type="compositionally biased region" description="Pro residues" evidence="1">
    <location>
        <begin position="109"/>
        <end position="118"/>
    </location>
</feature>
<dbReference type="Proteomes" id="UP001567538">
    <property type="component" value="Unassembled WGS sequence"/>
</dbReference>
<evidence type="ECO:0000313" key="3">
    <source>
        <dbReference type="EMBL" id="KAL1557570.1"/>
    </source>
</evidence>
<dbReference type="InterPro" id="IPR001810">
    <property type="entry name" value="F-box_dom"/>
</dbReference>
<accession>A0ABD1HNG4</accession>
<evidence type="ECO:0000259" key="2">
    <source>
        <dbReference type="Pfam" id="PF12937"/>
    </source>
</evidence>
<dbReference type="Pfam" id="PF12937">
    <property type="entry name" value="F-box-like"/>
    <property type="match status" value="1"/>
</dbReference>
<evidence type="ECO:0000313" key="4">
    <source>
        <dbReference type="Proteomes" id="UP001567538"/>
    </source>
</evidence>
<dbReference type="Gene3D" id="1.20.1280.50">
    <property type="match status" value="1"/>
</dbReference>
<evidence type="ECO:0000256" key="1">
    <source>
        <dbReference type="SAM" id="MobiDB-lite"/>
    </source>
</evidence>
<organism evidence="3 4">
    <name type="scientific">Salvia divinorum</name>
    <name type="common">Maria pastora</name>
    <name type="synonym">Diviner's sage</name>
    <dbReference type="NCBI Taxonomy" id="28513"/>
    <lineage>
        <taxon>Eukaryota</taxon>
        <taxon>Viridiplantae</taxon>
        <taxon>Streptophyta</taxon>
        <taxon>Embryophyta</taxon>
        <taxon>Tracheophyta</taxon>
        <taxon>Spermatophyta</taxon>
        <taxon>Magnoliopsida</taxon>
        <taxon>eudicotyledons</taxon>
        <taxon>Gunneridae</taxon>
        <taxon>Pentapetalae</taxon>
        <taxon>asterids</taxon>
        <taxon>lamiids</taxon>
        <taxon>Lamiales</taxon>
        <taxon>Lamiaceae</taxon>
        <taxon>Nepetoideae</taxon>
        <taxon>Mentheae</taxon>
        <taxon>Salviinae</taxon>
        <taxon>Salvia</taxon>
        <taxon>Salvia subgen. Calosphace</taxon>
    </lineage>
</organism>
<dbReference type="InterPro" id="IPR036047">
    <property type="entry name" value="F-box-like_dom_sf"/>
</dbReference>
<sequence length="131" mass="14744">MGEDFFKCLPSEIAVNIFSRLHTRDAMACKCVCKPWLGLLATPEFVNPHMSRSVPAIAAETHSESFEGVEFMDERGLNSDEERRWDVPFNFELPFDEPIHSSVNAPRSQDPPSPPHFPPEGVITLRKESCG</sequence>
<comment type="caution">
    <text evidence="3">The sequence shown here is derived from an EMBL/GenBank/DDBJ whole genome shotgun (WGS) entry which is preliminary data.</text>
</comment>
<dbReference type="EMBL" id="JBEAFC010000004">
    <property type="protein sequence ID" value="KAL1557570.1"/>
    <property type="molecule type" value="Genomic_DNA"/>
</dbReference>
<proteinExistence type="predicted"/>
<dbReference type="SUPFAM" id="SSF81383">
    <property type="entry name" value="F-box domain"/>
    <property type="match status" value="1"/>
</dbReference>
<keyword evidence="4" id="KW-1185">Reference proteome</keyword>
<protein>
    <submittedName>
        <fullName evidence="3">F-box protein-like protein isoform X2</fullName>
    </submittedName>
</protein>
<name>A0ABD1HNG4_SALDI</name>
<feature type="region of interest" description="Disordered" evidence="1">
    <location>
        <begin position="98"/>
        <end position="131"/>
    </location>
</feature>